<protein>
    <recommendedName>
        <fullName evidence="5">Glucose-methanol-choline oxidoreductase N-terminal domain-containing protein</fullName>
    </recommendedName>
</protein>
<name>A0A815F208_9BILA</name>
<dbReference type="GO" id="GO:0016491">
    <property type="term" value="F:oxidoreductase activity"/>
    <property type="evidence" value="ECO:0007669"/>
    <property type="project" value="TreeGrafter"/>
</dbReference>
<evidence type="ECO:0008006" key="5">
    <source>
        <dbReference type="Google" id="ProtNLM"/>
    </source>
</evidence>
<dbReference type="OrthoDB" id="269227at2759"/>
<evidence type="ECO:0000313" key="3">
    <source>
        <dbReference type="EMBL" id="CAF4165111.1"/>
    </source>
</evidence>
<comment type="caution">
    <text evidence="2">The sequence shown here is derived from an EMBL/GenBank/DDBJ whole genome shotgun (WGS) entry which is preliminary data.</text>
</comment>
<evidence type="ECO:0000313" key="4">
    <source>
        <dbReference type="Proteomes" id="UP000663829"/>
    </source>
</evidence>
<dbReference type="InterPro" id="IPR012132">
    <property type="entry name" value="GMC_OxRdtase"/>
</dbReference>
<dbReference type="EMBL" id="CAJOBC010047191">
    <property type="protein sequence ID" value="CAF4165111.1"/>
    <property type="molecule type" value="Genomic_DNA"/>
</dbReference>
<dbReference type="Proteomes" id="UP000681722">
    <property type="component" value="Unassembled WGS sequence"/>
</dbReference>
<keyword evidence="4" id="KW-1185">Reference proteome</keyword>
<comment type="similarity">
    <text evidence="1">Belongs to the GMC oxidoreductase family.</text>
</comment>
<proteinExistence type="inferred from homology"/>
<organism evidence="2 4">
    <name type="scientific">Didymodactylos carnosus</name>
    <dbReference type="NCBI Taxonomy" id="1234261"/>
    <lineage>
        <taxon>Eukaryota</taxon>
        <taxon>Metazoa</taxon>
        <taxon>Spiralia</taxon>
        <taxon>Gnathifera</taxon>
        <taxon>Rotifera</taxon>
        <taxon>Eurotatoria</taxon>
        <taxon>Bdelloidea</taxon>
        <taxon>Philodinida</taxon>
        <taxon>Philodinidae</taxon>
        <taxon>Didymodactylos</taxon>
    </lineage>
</organism>
<dbReference type="Proteomes" id="UP000663829">
    <property type="component" value="Unassembled WGS sequence"/>
</dbReference>
<dbReference type="PANTHER" id="PTHR11552:SF80">
    <property type="entry name" value="GMC OXIDOREDUCTASE"/>
    <property type="match status" value="1"/>
</dbReference>
<dbReference type="GO" id="GO:0050660">
    <property type="term" value="F:flavin adenine dinucleotide binding"/>
    <property type="evidence" value="ECO:0007669"/>
    <property type="project" value="InterPro"/>
</dbReference>
<reference evidence="2" key="1">
    <citation type="submission" date="2021-02" db="EMBL/GenBank/DDBJ databases">
        <authorList>
            <person name="Nowell W R."/>
        </authorList>
    </citation>
    <scope>NUCLEOTIDE SEQUENCE</scope>
</reference>
<dbReference type="Gene3D" id="3.50.50.60">
    <property type="entry name" value="FAD/NAD(P)-binding domain"/>
    <property type="match status" value="1"/>
</dbReference>
<dbReference type="PANTHER" id="PTHR11552">
    <property type="entry name" value="GLUCOSE-METHANOL-CHOLINE GMC OXIDOREDUCTASE"/>
    <property type="match status" value="1"/>
</dbReference>
<dbReference type="InterPro" id="IPR036188">
    <property type="entry name" value="FAD/NAD-bd_sf"/>
</dbReference>
<gene>
    <name evidence="2" type="ORF">GPM918_LOCUS29433</name>
    <name evidence="3" type="ORF">SRO942_LOCUS30009</name>
</gene>
<sequence length="337" mass="38415">MRMISYNDLREWPSVMLKEGHECSATARVQNPEEGCFILNHDTPTLNRQTAYNTSNDLLKFIMDPLYKYWFANPNQTVYIALCFKFDISSHADLFMHTYALKCMEEKKHAEYDFIVVGSGPGGGIVASRLALRGFKVLVIEAGPDYNTTNATIPFFAPLAENDPIIGWDFEPYTYNTSINQTILYPRASTVGGCSRHNTLIAFAPNPFDWDDIGQITGDESWNYKNMKKYWKLVENYEYDTAYANVSQDKFNGWLDVTQNIERLPGLKTNPVLASLITTINDQLKFTPDVSRNNNADSWFYLPQSVSQTTGSRQDAYVRLKQVQKTKYGSNLLSISK</sequence>
<dbReference type="SUPFAM" id="SSF51905">
    <property type="entry name" value="FAD/NAD(P)-binding domain"/>
    <property type="match status" value="1"/>
</dbReference>
<accession>A0A815F208</accession>
<dbReference type="Gene3D" id="3.30.560.10">
    <property type="entry name" value="Glucose Oxidase, domain 3"/>
    <property type="match status" value="1"/>
</dbReference>
<dbReference type="AlphaFoldDB" id="A0A815F208"/>
<dbReference type="EMBL" id="CAJNOQ010013362">
    <property type="protein sequence ID" value="CAF1320154.1"/>
    <property type="molecule type" value="Genomic_DNA"/>
</dbReference>
<dbReference type="Pfam" id="PF13450">
    <property type="entry name" value="NAD_binding_8"/>
    <property type="match status" value="1"/>
</dbReference>
<evidence type="ECO:0000313" key="2">
    <source>
        <dbReference type="EMBL" id="CAF1320154.1"/>
    </source>
</evidence>
<evidence type="ECO:0000256" key="1">
    <source>
        <dbReference type="ARBA" id="ARBA00010790"/>
    </source>
</evidence>